<dbReference type="AlphaFoldDB" id="A0AAQ4E778"/>
<evidence type="ECO:0000313" key="2">
    <source>
        <dbReference type="Proteomes" id="UP001321473"/>
    </source>
</evidence>
<dbReference type="EMBL" id="JARKHS020020957">
    <property type="protein sequence ID" value="KAK8770545.1"/>
    <property type="molecule type" value="Genomic_DNA"/>
</dbReference>
<proteinExistence type="predicted"/>
<sequence length="147" mass="16676">MERGWHETTGNGWLPVLCLHCERTQDAHRNNVTNGLDGYTLEKVKRKLEAPLILKTPQNTGNDGYTCDHALENGSAPFCEICGQLLDGSVHRGMHEPPRVHSTDEQRSVVRPLHGQFRRAQKRRLVAQNCRHGNDKFNGFRTRSHSA</sequence>
<organism evidence="1 2">
    <name type="scientific">Amblyomma americanum</name>
    <name type="common">Lone star tick</name>
    <dbReference type="NCBI Taxonomy" id="6943"/>
    <lineage>
        <taxon>Eukaryota</taxon>
        <taxon>Metazoa</taxon>
        <taxon>Ecdysozoa</taxon>
        <taxon>Arthropoda</taxon>
        <taxon>Chelicerata</taxon>
        <taxon>Arachnida</taxon>
        <taxon>Acari</taxon>
        <taxon>Parasitiformes</taxon>
        <taxon>Ixodida</taxon>
        <taxon>Ixodoidea</taxon>
        <taxon>Ixodidae</taxon>
        <taxon>Amblyomminae</taxon>
        <taxon>Amblyomma</taxon>
    </lineage>
</organism>
<accession>A0AAQ4E778</accession>
<keyword evidence="2" id="KW-1185">Reference proteome</keyword>
<reference evidence="1 2" key="1">
    <citation type="journal article" date="2023" name="Arcadia Sci">
        <title>De novo assembly of a long-read Amblyomma americanum tick genome.</title>
        <authorList>
            <person name="Chou S."/>
            <person name="Poskanzer K.E."/>
            <person name="Rollins M."/>
            <person name="Thuy-Boun P.S."/>
        </authorList>
    </citation>
    <scope>NUCLEOTIDE SEQUENCE [LARGE SCALE GENOMIC DNA]</scope>
    <source>
        <strain evidence="1">F_SG_1</strain>
        <tissue evidence="1">Salivary glands</tissue>
    </source>
</reference>
<name>A0AAQ4E778_AMBAM</name>
<gene>
    <name evidence="1" type="ORF">V5799_012986</name>
</gene>
<evidence type="ECO:0000313" key="1">
    <source>
        <dbReference type="EMBL" id="KAK8770545.1"/>
    </source>
</evidence>
<protein>
    <submittedName>
        <fullName evidence="1">Uncharacterized protein</fullName>
    </submittedName>
</protein>
<dbReference type="Proteomes" id="UP001321473">
    <property type="component" value="Unassembled WGS sequence"/>
</dbReference>
<comment type="caution">
    <text evidence="1">The sequence shown here is derived from an EMBL/GenBank/DDBJ whole genome shotgun (WGS) entry which is preliminary data.</text>
</comment>